<gene>
    <name evidence="3" type="ORF">HD842_004697</name>
</gene>
<dbReference type="Pfam" id="PF15584">
    <property type="entry name" value="Imm72"/>
    <property type="match status" value="1"/>
</dbReference>
<proteinExistence type="predicted"/>
<evidence type="ECO:0000313" key="3">
    <source>
        <dbReference type="EMBL" id="MBB6136519.1"/>
    </source>
</evidence>
<dbReference type="InterPro" id="IPR028966">
    <property type="entry name" value="Imm72"/>
</dbReference>
<sequence>MLPTDTERAQIFFWLKKVSSATAWRRIFEFYRVWTVSAEKSLRVADENGWAGKTAIPTSDYLLILKGLSHCEDGVIKLSKGDKRVFKFDANGKFAMARRILFHWAEMTTRIEQGENIIDENHTPFWIEFCETLTSACQAWQECAQHVLEPRYLDEPGLTLYGDWLRNELALLHFPENLPAPPDPSDNIFIKTGDIIPSSGIWEPVDEKKTPLTRIFNRVVPPIPPFNPVGAMNYLHGGSQAPRITVETETDNIDFDTTWRLLWSDERYLDEEIPIEEKSYRFNEPKNNRE</sequence>
<feature type="domain" description="Immunity protein 72" evidence="1">
    <location>
        <begin position="186"/>
        <end position="280"/>
    </location>
</feature>
<feature type="domain" description="Immunity protein 71" evidence="2">
    <location>
        <begin position="2"/>
        <end position="155"/>
    </location>
</feature>
<evidence type="ECO:0000313" key="4">
    <source>
        <dbReference type="Proteomes" id="UP000540787"/>
    </source>
</evidence>
<dbReference type="InterPro" id="IPR028950">
    <property type="entry name" value="Imm71"/>
</dbReference>
<protein>
    <recommendedName>
        <fullName evidence="5">Immunity protein 72 domain-containing protein</fullName>
    </recommendedName>
</protein>
<name>A0A7W9X5F2_9BURK</name>
<dbReference type="Proteomes" id="UP000540787">
    <property type="component" value="Unassembled WGS sequence"/>
</dbReference>
<accession>A0A7W9X5F2</accession>
<evidence type="ECO:0000259" key="2">
    <source>
        <dbReference type="Pfam" id="PF15602"/>
    </source>
</evidence>
<dbReference type="AlphaFoldDB" id="A0A7W9X5F2"/>
<comment type="caution">
    <text evidence="3">The sequence shown here is derived from an EMBL/GenBank/DDBJ whole genome shotgun (WGS) entry which is preliminary data.</text>
</comment>
<reference evidence="3 4" key="1">
    <citation type="submission" date="2020-08" db="EMBL/GenBank/DDBJ databases">
        <title>The Agave Microbiome: Exploring the role of microbial communities in plant adaptations to desert environments.</title>
        <authorList>
            <person name="Partida-Martinez L.P."/>
        </authorList>
    </citation>
    <scope>NUCLEOTIDE SEQUENCE [LARGE SCALE GENOMIC DNA]</scope>
    <source>
        <strain evidence="3 4">AT3.2</strain>
    </source>
</reference>
<keyword evidence="4" id="KW-1185">Reference proteome</keyword>
<dbReference type="EMBL" id="JACHBX010000006">
    <property type="protein sequence ID" value="MBB6136519.1"/>
    <property type="molecule type" value="Genomic_DNA"/>
</dbReference>
<organism evidence="3 4">
    <name type="scientific">Massilia aurea</name>
    <dbReference type="NCBI Taxonomy" id="373040"/>
    <lineage>
        <taxon>Bacteria</taxon>
        <taxon>Pseudomonadati</taxon>
        <taxon>Pseudomonadota</taxon>
        <taxon>Betaproteobacteria</taxon>
        <taxon>Burkholderiales</taxon>
        <taxon>Oxalobacteraceae</taxon>
        <taxon>Telluria group</taxon>
        <taxon>Massilia</taxon>
    </lineage>
</organism>
<evidence type="ECO:0008006" key="5">
    <source>
        <dbReference type="Google" id="ProtNLM"/>
    </source>
</evidence>
<dbReference type="Pfam" id="PF15602">
    <property type="entry name" value="Imm71"/>
    <property type="match status" value="1"/>
</dbReference>
<evidence type="ECO:0000259" key="1">
    <source>
        <dbReference type="Pfam" id="PF15584"/>
    </source>
</evidence>